<evidence type="ECO:0000313" key="1">
    <source>
        <dbReference type="EMBL" id="RKQ96132.1"/>
    </source>
</evidence>
<dbReference type="Proteomes" id="UP000273675">
    <property type="component" value="Unassembled WGS sequence"/>
</dbReference>
<name>A0A495D5N0_9PROT</name>
<dbReference type="EMBL" id="RBIM01000005">
    <property type="protein sequence ID" value="RKQ96132.1"/>
    <property type="molecule type" value="Genomic_DNA"/>
</dbReference>
<gene>
    <name evidence="1" type="ORF">C7435_2384</name>
</gene>
<sequence>MTNVGHKNRIALRRLNRHPHPMTRTTPLQNRVTPTGEICAHSARGTLMGNRGILHDDRQQLGTARWKHQAWVTCTLAFKARRRELMAPGWYTELFFTDEAVALAAGHRPCAECRREDFNRFREAFAKAHPDLPHRAPDMDRVLHKARVMSRSRKQVTFEAKLLELPEGVFFRAEPDGAPLVCWQGRVWAWAFEGYAAGPDALPDRVEVLTPAPTVKTIVAGYMPVCIAQ</sequence>
<organism evidence="1 2">
    <name type="scientific">Maricaulis maris</name>
    <dbReference type="NCBI Taxonomy" id="74318"/>
    <lineage>
        <taxon>Bacteria</taxon>
        <taxon>Pseudomonadati</taxon>
        <taxon>Pseudomonadota</taxon>
        <taxon>Alphaproteobacteria</taxon>
        <taxon>Maricaulales</taxon>
        <taxon>Maricaulaceae</taxon>
        <taxon>Maricaulis</taxon>
    </lineage>
</organism>
<comment type="caution">
    <text evidence="1">The sequence shown here is derived from an EMBL/GenBank/DDBJ whole genome shotgun (WGS) entry which is preliminary data.</text>
</comment>
<dbReference type="RefSeq" id="WP_121211722.1">
    <property type="nucleotide sequence ID" value="NZ_RBIM01000005.1"/>
</dbReference>
<proteinExistence type="predicted"/>
<protein>
    <submittedName>
        <fullName evidence="1">Uncharacterized protein</fullName>
    </submittedName>
</protein>
<dbReference type="AlphaFoldDB" id="A0A495D5N0"/>
<evidence type="ECO:0000313" key="2">
    <source>
        <dbReference type="Proteomes" id="UP000273675"/>
    </source>
</evidence>
<reference evidence="1 2" key="1">
    <citation type="submission" date="2018-10" db="EMBL/GenBank/DDBJ databases">
        <title>Genomic Encyclopedia of Type Strains, Phase IV (KMG-IV): sequencing the most valuable type-strain genomes for metagenomic binning, comparative biology and taxonomic classification.</title>
        <authorList>
            <person name="Goeker M."/>
        </authorList>
    </citation>
    <scope>NUCLEOTIDE SEQUENCE [LARGE SCALE GENOMIC DNA]</scope>
    <source>
        <strain evidence="1 2">DSM 4734</strain>
    </source>
</reference>
<dbReference type="OrthoDB" id="894286at2"/>
<accession>A0A495D5N0</accession>